<dbReference type="PROSITE" id="PS00374">
    <property type="entry name" value="MGMT"/>
    <property type="match status" value="1"/>
</dbReference>
<evidence type="ECO:0000256" key="3">
    <source>
        <dbReference type="ARBA" id="ARBA00011918"/>
    </source>
</evidence>
<dbReference type="Pfam" id="PF01035">
    <property type="entry name" value="DNA_binding_1"/>
    <property type="match status" value="1"/>
</dbReference>
<dbReference type="InterPro" id="IPR014048">
    <property type="entry name" value="MethylDNA_cys_MeTrfase_DNA-bd"/>
</dbReference>
<accession>A0A0F9DL55</accession>
<comment type="catalytic activity">
    <reaction evidence="8">
        <text>a 6-O-methyl-2'-deoxyguanosine in DNA + L-cysteinyl-[protein] = S-methyl-L-cysteinyl-[protein] + a 2'-deoxyguanosine in DNA</text>
        <dbReference type="Rhea" id="RHEA:24000"/>
        <dbReference type="Rhea" id="RHEA-COMP:10131"/>
        <dbReference type="Rhea" id="RHEA-COMP:10132"/>
        <dbReference type="Rhea" id="RHEA-COMP:11367"/>
        <dbReference type="Rhea" id="RHEA-COMP:11368"/>
        <dbReference type="ChEBI" id="CHEBI:29950"/>
        <dbReference type="ChEBI" id="CHEBI:82612"/>
        <dbReference type="ChEBI" id="CHEBI:85445"/>
        <dbReference type="ChEBI" id="CHEBI:85448"/>
        <dbReference type="EC" id="2.1.1.63"/>
    </reaction>
</comment>
<dbReference type="GO" id="GO:0006281">
    <property type="term" value="P:DNA repair"/>
    <property type="evidence" value="ECO:0007669"/>
    <property type="project" value="UniProtKB-KW"/>
</dbReference>
<dbReference type="PANTHER" id="PTHR10815:SF13">
    <property type="entry name" value="METHYLATED-DNA--PROTEIN-CYSTEINE METHYLTRANSFERASE"/>
    <property type="match status" value="1"/>
</dbReference>
<dbReference type="Gene3D" id="1.10.10.10">
    <property type="entry name" value="Winged helix-like DNA-binding domain superfamily/Winged helix DNA-binding domain"/>
    <property type="match status" value="1"/>
</dbReference>
<evidence type="ECO:0000256" key="7">
    <source>
        <dbReference type="ARBA" id="ARBA00023204"/>
    </source>
</evidence>
<name>A0A0F9DL55_9ZZZZ</name>
<dbReference type="SUPFAM" id="SSF46767">
    <property type="entry name" value="Methylated DNA-protein cysteine methyltransferase, C-terminal domain"/>
    <property type="match status" value="1"/>
</dbReference>
<dbReference type="GO" id="GO:0003908">
    <property type="term" value="F:methylated-DNA-[protein]-cysteine S-methyltransferase activity"/>
    <property type="evidence" value="ECO:0007669"/>
    <property type="project" value="UniProtKB-EC"/>
</dbReference>
<dbReference type="CDD" id="cd06445">
    <property type="entry name" value="ATase"/>
    <property type="match status" value="1"/>
</dbReference>
<keyword evidence="4" id="KW-0489">Methyltransferase</keyword>
<keyword evidence="6" id="KW-0227">DNA damage</keyword>
<evidence type="ECO:0000313" key="10">
    <source>
        <dbReference type="EMBL" id="KKL62473.1"/>
    </source>
</evidence>
<dbReference type="PANTHER" id="PTHR10815">
    <property type="entry name" value="METHYLATED-DNA--PROTEIN-CYSTEINE METHYLTRANSFERASE"/>
    <property type="match status" value="1"/>
</dbReference>
<comment type="similarity">
    <text evidence="2">Belongs to the MGMT family.</text>
</comment>
<evidence type="ECO:0000256" key="8">
    <source>
        <dbReference type="ARBA" id="ARBA00049348"/>
    </source>
</evidence>
<dbReference type="GO" id="GO:0032259">
    <property type="term" value="P:methylation"/>
    <property type="evidence" value="ECO:0007669"/>
    <property type="project" value="UniProtKB-KW"/>
</dbReference>
<protein>
    <recommendedName>
        <fullName evidence="3">methylated-DNA--[protein]-cysteine S-methyltransferase</fullName>
        <ecNumber evidence="3">2.1.1.63</ecNumber>
    </recommendedName>
</protein>
<evidence type="ECO:0000259" key="9">
    <source>
        <dbReference type="Pfam" id="PF01035"/>
    </source>
</evidence>
<sequence>MNAPNILGTISSELGWMALIGSGDVLLQLKFGHRCQQAAIEALDPELLAHAEPGRFAEDLVERLKAYAAGEPVDFRDVRVDPGPSTDFRSRVLRHCRRIRYGETITYGQLAAKAGFPRAARAVGSCMAANRLPLIIPCHRVIAAGGRTGGFSAVGGIRTKKRLLALEAV</sequence>
<dbReference type="AlphaFoldDB" id="A0A0F9DL55"/>
<dbReference type="InterPro" id="IPR001497">
    <property type="entry name" value="MethylDNA_cys_MeTrfase_AS"/>
</dbReference>
<keyword evidence="7" id="KW-0234">DNA repair</keyword>
<evidence type="ECO:0000256" key="5">
    <source>
        <dbReference type="ARBA" id="ARBA00022679"/>
    </source>
</evidence>
<dbReference type="EMBL" id="LAZR01028480">
    <property type="protein sequence ID" value="KKL62473.1"/>
    <property type="molecule type" value="Genomic_DNA"/>
</dbReference>
<dbReference type="EC" id="2.1.1.63" evidence="3"/>
<dbReference type="NCBIfam" id="TIGR00589">
    <property type="entry name" value="ogt"/>
    <property type="match status" value="1"/>
</dbReference>
<evidence type="ECO:0000256" key="2">
    <source>
        <dbReference type="ARBA" id="ARBA00008711"/>
    </source>
</evidence>
<evidence type="ECO:0000256" key="6">
    <source>
        <dbReference type="ARBA" id="ARBA00022763"/>
    </source>
</evidence>
<proteinExistence type="inferred from homology"/>
<organism evidence="10">
    <name type="scientific">marine sediment metagenome</name>
    <dbReference type="NCBI Taxonomy" id="412755"/>
    <lineage>
        <taxon>unclassified sequences</taxon>
        <taxon>metagenomes</taxon>
        <taxon>ecological metagenomes</taxon>
    </lineage>
</organism>
<evidence type="ECO:0000256" key="4">
    <source>
        <dbReference type="ARBA" id="ARBA00022603"/>
    </source>
</evidence>
<dbReference type="FunFam" id="1.10.10.10:FF:000214">
    <property type="entry name" value="Methylated-DNA--protein-cysteine methyltransferase"/>
    <property type="match status" value="1"/>
</dbReference>
<comment type="caution">
    <text evidence="10">The sequence shown here is derived from an EMBL/GenBank/DDBJ whole genome shotgun (WGS) entry which is preliminary data.</text>
</comment>
<dbReference type="InterPro" id="IPR036217">
    <property type="entry name" value="MethylDNA_cys_MeTrfase_DNAb"/>
</dbReference>
<comment type="catalytic activity">
    <reaction evidence="1">
        <text>a 4-O-methyl-thymidine in DNA + L-cysteinyl-[protein] = a thymidine in DNA + S-methyl-L-cysteinyl-[protein]</text>
        <dbReference type="Rhea" id="RHEA:53428"/>
        <dbReference type="Rhea" id="RHEA-COMP:10131"/>
        <dbReference type="Rhea" id="RHEA-COMP:10132"/>
        <dbReference type="Rhea" id="RHEA-COMP:13555"/>
        <dbReference type="Rhea" id="RHEA-COMP:13556"/>
        <dbReference type="ChEBI" id="CHEBI:29950"/>
        <dbReference type="ChEBI" id="CHEBI:82612"/>
        <dbReference type="ChEBI" id="CHEBI:137386"/>
        <dbReference type="ChEBI" id="CHEBI:137387"/>
        <dbReference type="EC" id="2.1.1.63"/>
    </reaction>
</comment>
<keyword evidence="5" id="KW-0808">Transferase</keyword>
<gene>
    <name evidence="10" type="ORF">LCGC14_2184870</name>
</gene>
<evidence type="ECO:0000256" key="1">
    <source>
        <dbReference type="ARBA" id="ARBA00001286"/>
    </source>
</evidence>
<feature type="domain" description="Methylated-DNA-[protein]-cysteine S-methyltransferase DNA binding" evidence="9">
    <location>
        <begin position="87"/>
        <end position="169"/>
    </location>
</feature>
<dbReference type="InterPro" id="IPR036388">
    <property type="entry name" value="WH-like_DNA-bd_sf"/>
</dbReference>
<reference evidence="10" key="1">
    <citation type="journal article" date="2015" name="Nature">
        <title>Complex archaea that bridge the gap between prokaryotes and eukaryotes.</title>
        <authorList>
            <person name="Spang A."/>
            <person name="Saw J.H."/>
            <person name="Jorgensen S.L."/>
            <person name="Zaremba-Niedzwiedzka K."/>
            <person name="Martijn J."/>
            <person name="Lind A.E."/>
            <person name="van Eijk R."/>
            <person name="Schleper C."/>
            <person name="Guy L."/>
            <person name="Ettema T.J."/>
        </authorList>
    </citation>
    <scope>NUCLEOTIDE SEQUENCE</scope>
</reference>